<accession>A0A1I8MVT8</accession>
<proteinExistence type="inferred from homology"/>
<dbReference type="GO" id="GO:0000049">
    <property type="term" value="F:tRNA binding"/>
    <property type="evidence" value="ECO:0007669"/>
    <property type="project" value="TreeGrafter"/>
</dbReference>
<evidence type="ECO:0000256" key="1">
    <source>
        <dbReference type="ARBA" id="ARBA00004123"/>
    </source>
</evidence>
<evidence type="ECO:0000313" key="12">
    <source>
        <dbReference type="RefSeq" id="XP_005187546.1"/>
    </source>
</evidence>
<dbReference type="RefSeq" id="XP_005187546.1">
    <property type="nucleotide sequence ID" value="XM_005187489.3"/>
</dbReference>
<dbReference type="AlphaFoldDB" id="A0A1I8MVT8"/>
<dbReference type="Proteomes" id="UP001652621">
    <property type="component" value="Unplaced"/>
</dbReference>
<reference evidence="12" key="2">
    <citation type="submission" date="2025-04" db="UniProtKB">
        <authorList>
            <consortium name="RefSeq"/>
        </authorList>
    </citation>
    <scope>IDENTIFICATION</scope>
    <source>
        <strain evidence="12">Aabys</strain>
    </source>
</reference>
<comment type="similarity">
    <text evidence="4">Belongs to the ELP5 family.</text>
</comment>
<evidence type="ECO:0000256" key="4">
    <source>
        <dbReference type="ARBA" id="ARBA00009567"/>
    </source>
</evidence>
<feature type="compositionally biased region" description="Acidic residues" evidence="9">
    <location>
        <begin position="238"/>
        <end position="253"/>
    </location>
</feature>
<dbReference type="GO" id="GO:0005829">
    <property type="term" value="C:cytosol"/>
    <property type="evidence" value="ECO:0007669"/>
    <property type="project" value="TreeGrafter"/>
</dbReference>
<dbReference type="EnsemblMetazoa" id="MDOA008955-RA">
    <property type="protein sequence ID" value="MDOA008955-PA"/>
    <property type="gene ID" value="MDOA008955"/>
</dbReference>
<evidence type="ECO:0000256" key="2">
    <source>
        <dbReference type="ARBA" id="ARBA00004496"/>
    </source>
</evidence>
<sequence length="253" mass="28916">MLSNLIVTTQRLVVILDDVGRENISQKFLTQLLKEQGEDGFIKTYPLNGQLDGINELQKFLAENSSTKLSECKKWNVILPNLSDWLAYQKPCEIFCCLNKLKKNENTKRTFLWISKQHLLNDHALFLVAACEYMADIVLNLQTNKELTVLTRKPGGGVTNNRYTYTKTKKEFMVQLKKSDAVSKNANAADMDSDKKEQIGTFKIELDEEEIMARNAMKMPYEKALEATESNIIYTPDAADDFDDEDPDEDLNI</sequence>
<gene>
    <name evidence="10" type="primary">101891601</name>
    <name evidence="12" type="synonym">LOC101891601</name>
</gene>
<keyword evidence="11" id="KW-1185">Reference proteome</keyword>
<keyword evidence="7" id="KW-0819">tRNA processing</keyword>
<evidence type="ECO:0000256" key="8">
    <source>
        <dbReference type="ARBA" id="ARBA00023242"/>
    </source>
</evidence>
<dbReference type="GO" id="GO:0002098">
    <property type="term" value="P:tRNA wobble uridine modification"/>
    <property type="evidence" value="ECO:0007669"/>
    <property type="project" value="InterPro"/>
</dbReference>
<reference evidence="10" key="1">
    <citation type="submission" date="2020-05" db="UniProtKB">
        <authorList>
            <consortium name="EnsemblMetazoa"/>
        </authorList>
    </citation>
    <scope>IDENTIFICATION</scope>
    <source>
        <strain evidence="10">Aabys</strain>
    </source>
</reference>
<comment type="subcellular location">
    <subcellularLocation>
        <location evidence="2">Cytoplasm</location>
    </subcellularLocation>
    <subcellularLocation>
        <location evidence="1">Nucleus</location>
    </subcellularLocation>
</comment>
<evidence type="ECO:0000256" key="3">
    <source>
        <dbReference type="ARBA" id="ARBA00005043"/>
    </source>
</evidence>
<dbReference type="GO" id="GO:0005634">
    <property type="term" value="C:nucleus"/>
    <property type="evidence" value="ECO:0007669"/>
    <property type="project" value="UniProtKB-SubCell"/>
</dbReference>
<evidence type="ECO:0000313" key="10">
    <source>
        <dbReference type="EnsemblMetazoa" id="MDOA008955-PA"/>
    </source>
</evidence>
<evidence type="ECO:0000256" key="5">
    <source>
        <dbReference type="ARBA" id="ARBA00020264"/>
    </source>
</evidence>
<dbReference type="GO" id="GO:0033588">
    <property type="term" value="C:elongator holoenzyme complex"/>
    <property type="evidence" value="ECO:0007669"/>
    <property type="project" value="InterPro"/>
</dbReference>
<keyword evidence="6" id="KW-0963">Cytoplasm</keyword>
<keyword evidence="8" id="KW-0539">Nucleus</keyword>
<dbReference type="eggNOG" id="ENOG502QQ2R">
    <property type="taxonomic scope" value="Eukaryota"/>
</dbReference>
<dbReference type="VEuPathDB" id="VectorBase:MDOMA2_007733"/>
<dbReference type="InterPro" id="IPR019519">
    <property type="entry name" value="Elp5"/>
</dbReference>
<dbReference type="STRING" id="7370.A0A1I8MVT8"/>
<evidence type="ECO:0000256" key="6">
    <source>
        <dbReference type="ARBA" id="ARBA00022490"/>
    </source>
</evidence>
<dbReference type="OrthoDB" id="166907at2759"/>
<name>A0A1I8MVT8_MUSDO</name>
<dbReference type="UniPathway" id="UPA00988"/>
<dbReference type="PANTHER" id="PTHR15641:SF1">
    <property type="entry name" value="ELONGATOR COMPLEX PROTEIN 5"/>
    <property type="match status" value="1"/>
</dbReference>
<evidence type="ECO:0000256" key="9">
    <source>
        <dbReference type="SAM" id="MobiDB-lite"/>
    </source>
</evidence>
<evidence type="ECO:0000313" key="11">
    <source>
        <dbReference type="Proteomes" id="UP001652621"/>
    </source>
</evidence>
<dbReference type="VEuPathDB" id="VectorBase:MDOA008955"/>
<dbReference type="PANTHER" id="PTHR15641">
    <property type="entry name" value="ELONGATOR COMPLEX PROTEIN 5"/>
    <property type="match status" value="1"/>
</dbReference>
<comment type="pathway">
    <text evidence="3">tRNA modification; 5-methoxycarbonylmethyl-2-thiouridine-tRNA biosynthesis.</text>
</comment>
<organism evidence="10">
    <name type="scientific">Musca domestica</name>
    <name type="common">House fly</name>
    <dbReference type="NCBI Taxonomy" id="7370"/>
    <lineage>
        <taxon>Eukaryota</taxon>
        <taxon>Metazoa</taxon>
        <taxon>Ecdysozoa</taxon>
        <taxon>Arthropoda</taxon>
        <taxon>Hexapoda</taxon>
        <taxon>Insecta</taxon>
        <taxon>Pterygota</taxon>
        <taxon>Neoptera</taxon>
        <taxon>Endopterygota</taxon>
        <taxon>Diptera</taxon>
        <taxon>Brachycera</taxon>
        <taxon>Muscomorpha</taxon>
        <taxon>Muscoidea</taxon>
        <taxon>Muscidae</taxon>
        <taxon>Musca</taxon>
    </lineage>
</organism>
<evidence type="ECO:0000256" key="7">
    <source>
        <dbReference type="ARBA" id="ARBA00022694"/>
    </source>
</evidence>
<feature type="region of interest" description="Disordered" evidence="9">
    <location>
        <begin position="234"/>
        <end position="253"/>
    </location>
</feature>
<dbReference type="KEGG" id="mde:101891601"/>
<protein>
    <recommendedName>
        <fullName evidence="5">Elongator complex protein 5</fullName>
    </recommendedName>
</protein>